<evidence type="ECO:0000256" key="2">
    <source>
        <dbReference type="SAM" id="MobiDB-lite"/>
    </source>
</evidence>
<gene>
    <name evidence="3" type="ORF">RI129_002740</name>
</gene>
<dbReference type="AlphaFoldDB" id="A0AAN7VNR3"/>
<reference evidence="3 4" key="1">
    <citation type="journal article" date="2024" name="Insects">
        <title>An Improved Chromosome-Level Genome Assembly of the Firefly Pyrocoelia pectoralis.</title>
        <authorList>
            <person name="Fu X."/>
            <person name="Meyer-Rochow V.B."/>
            <person name="Ballantyne L."/>
            <person name="Zhu X."/>
        </authorList>
    </citation>
    <scope>NUCLEOTIDE SEQUENCE [LARGE SCALE GENOMIC DNA]</scope>
    <source>
        <strain evidence="3">XCY_ONT2</strain>
    </source>
</reference>
<evidence type="ECO:0000313" key="3">
    <source>
        <dbReference type="EMBL" id="KAK5647848.1"/>
    </source>
</evidence>
<dbReference type="Proteomes" id="UP001329430">
    <property type="component" value="Chromosome 2"/>
</dbReference>
<accession>A0AAN7VNR3</accession>
<comment type="caution">
    <text evidence="3">The sequence shown here is derived from an EMBL/GenBank/DDBJ whole genome shotgun (WGS) entry which is preliminary data.</text>
</comment>
<dbReference type="EMBL" id="JAVRBK010000002">
    <property type="protein sequence ID" value="KAK5647848.1"/>
    <property type="molecule type" value="Genomic_DNA"/>
</dbReference>
<protein>
    <submittedName>
        <fullName evidence="3">Uncharacterized protein</fullName>
    </submittedName>
</protein>
<evidence type="ECO:0000313" key="4">
    <source>
        <dbReference type="Proteomes" id="UP001329430"/>
    </source>
</evidence>
<name>A0AAN7VNR3_9COLE</name>
<feature type="region of interest" description="Disordered" evidence="2">
    <location>
        <begin position="1"/>
        <end position="33"/>
    </location>
</feature>
<evidence type="ECO:0000256" key="1">
    <source>
        <dbReference type="SAM" id="Coils"/>
    </source>
</evidence>
<feature type="compositionally biased region" description="Basic residues" evidence="2">
    <location>
        <begin position="1"/>
        <end position="23"/>
    </location>
</feature>
<keyword evidence="4" id="KW-1185">Reference proteome</keyword>
<feature type="coiled-coil region" evidence="1">
    <location>
        <begin position="137"/>
        <end position="171"/>
    </location>
</feature>
<organism evidence="3 4">
    <name type="scientific">Pyrocoelia pectoralis</name>
    <dbReference type="NCBI Taxonomy" id="417401"/>
    <lineage>
        <taxon>Eukaryota</taxon>
        <taxon>Metazoa</taxon>
        <taxon>Ecdysozoa</taxon>
        <taxon>Arthropoda</taxon>
        <taxon>Hexapoda</taxon>
        <taxon>Insecta</taxon>
        <taxon>Pterygota</taxon>
        <taxon>Neoptera</taxon>
        <taxon>Endopterygota</taxon>
        <taxon>Coleoptera</taxon>
        <taxon>Polyphaga</taxon>
        <taxon>Elateriformia</taxon>
        <taxon>Elateroidea</taxon>
        <taxon>Lampyridae</taxon>
        <taxon>Lampyrinae</taxon>
        <taxon>Pyrocoelia</taxon>
    </lineage>
</organism>
<sequence>MASTSKKIKLSMNKTKKVSHHHQQKEQQGPQILQHLLLQVPQPPQTQQQQKVPEAIPVISIRDSDYDDEFVRLFENITPATVPASSPSALQYGGKDLKLLEEPSQGQQLPTKDHPPQLPDSVQLYWEPSVPWLEAQLVKARSDEARAQNRVAQLTAQLVEANANLVEIQRAVRNVVVLQWAMQEVDMRKT</sequence>
<keyword evidence="1" id="KW-0175">Coiled coil</keyword>
<proteinExistence type="predicted"/>